<dbReference type="GO" id="GO:0003677">
    <property type="term" value="F:DNA binding"/>
    <property type="evidence" value="ECO:0007669"/>
    <property type="project" value="UniProtKB-KW"/>
</dbReference>
<dbReference type="AlphaFoldDB" id="A0AAD8B962"/>
<accession>A0AAD8B962</accession>
<reference evidence="2" key="1">
    <citation type="journal article" date="2023" name="PLoS Negl. Trop. Dis.">
        <title>A genome sequence for Biomphalaria pfeifferi, the major vector snail for the human-infecting parasite Schistosoma mansoni.</title>
        <authorList>
            <person name="Bu L."/>
            <person name="Lu L."/>
            <person name="Laidemitt M.R."/>
            <person name="Zhang S.M."/>
            <person name="Mutuku M."/>
            <person name="Mkoji G."/>
            <person name="Steinauer M."/>
            <person name="Loker E.S."/>
        </authorList>
    </citation>
    <scope>NUCLEOTIDE SEQUENCE</scope>
    <source>
        <strain evidence="2">KasaAsao</strain>
    </source>
</reference>
<reference evidence="2" key="2">
    <citation type="submission" date="2023-04" db="EMBL/GenBank/DDBJ databases">
        <authorList>
            <person name="Bu L."/>
            <person name="Lu L."/>
            <person name="Laidemitt M.R."/>
            <person name="Zhang S.M."/>
            <person name="Mutuku M."/>
            <person name="Mkoji G."/>
            <person name="Steinauer M."/>
            <person name="Loker E.S."/>
        </authorList>
    </citation>
    <scope>NUCLEOTIDE SEQUENCE</scope>
    <source>
        <strain evidence="2">KasaAsao</strain>
        <tissue evidence="2">Whole Snail</tissue>
    </source>
</reference>
<feature type="compositionally biased region" description="Polar residues" evidence="1">
    <location>
        <begin position="27"/>
        <end position="44"/>
    </location>
</feature>
<dbReference type="Proteomes" id="UP001233172">
    <property type="component" value="Unassembled WGS sequence"/>
</dbReference>
<protein>
    <submittedName>
        <fullName evidence="2">Homeobox protein Nkx-2.1</fullName>
    </submittedName>
</protein>
<name>A0AAD8B962_BIOPF</name>
<gene>
    <name evidence="2" type="ORF">Bpfe_020221</name>
</gene>
<evidence type="ECO:0000313" key="3">
    <source>
        <dbReference type="Proteomes" id="UP001233172"/>
    </source>
</evidence>
<evidence type="ECO:0000313" key="2">
    <source>
        <dbReference type="EMBL" id="KAK0050337.1"/>
    </source>
</evidence>
<sequence>MLSTLERHHKSLSLAVTDVTQKPLRAWNSSTPNTPLSDVQSQPGRSGRGCSQVDKARSPGPAQSFTLRCLSLLLLISSNTLPSLPCPLSSASCANGLQPQCVLIRQAPGGITPGECTARQRVLLYPLPLVGSRCLEILLQKLSSSSSVEFQVSKFEALIHGQ</sequence>
<proteinExistence type="predicted"/>
<evidence type="ECO:0000256" key="1">
    <source>
        <dbReference type="SAM" id="MobiDB-lite"/>
    </source>
</evidence>
<keyword evidence="2" id="KW-0238">DNA-binding</keyword>
<dbReference type="EMBL" id="JASAOG010000115">
    <property type="protein sequence ID" value="KAK0050337.1"/>
    <property type="molecule type" value="Genomic_DNA"/>
</dbReference>
<feature type="region of interest" description="Disordered" evidence="1">
    <location>
        <begin position="25"/>
        <end position="60"/>
    </location>
</feature>
<keyword evidence="2" id="KW-0371">Homeobox</keyword>
<organism evidence="2 3">
    <name type="scientific">Biomphalaria pfeifferi</name>
    <name type="common">Bloodfluke planorb</name>
    <name type="synonym">Freshwater snail</name>
    <dbReference type="NCBI Taxonomy" id="112525"/>
    <lineage>
        <taxon>Eukaryota</taxon>
        <taxon>Metazoa</taxon>
        <taxon>Spiralia</taxon>
        <taxon>Lophotrochozoa</taxon>
        <taxon>Mollusca</taxon>
        <taxon>Gastropoda</taxon>
        <taxon>Heterobranchia</taxon>
        <taxon>Euthyneura</taxon>
        <taxon>Panpulmonata</taxon>
        <taxon>Hygrophila</taxon>
        <taxon>Lymnaeoidea</taxon>
        <taxon>Planorbidae</taxon>
        <taxon>Biomphalaria</taxon>
    </lineage>
</organism>
<comment type="caution">
    <text evidence="2">The sequence shown here is derived from an EMBL/GenBank/DDBJ whole genome shotgun (WGS) entry which is preliminary data.</text>
</comment>
<keyword evidence="3" id="KW-1185">Reference proteome</keyword>